<dbReference type="GO" id="GO:0000287">
    <property type="term" value="F:magnesium ion binding"/>
    <property type="evidence" value="ECO:0007669"/>
    <property type="project" value="InterPro"/>
</dbReference>
<dbReference type="GO" id="GO:0015977">
    <property type="term" value="P:carbon fixation"/>
    <property type="evidence" value="ECO:0007669"/>
    <property type="project" value="InterPro"/>
</dbReference>
<gene>
    <name evidence="2" type="ORF">GF339_02360</name>
</gene>
<comment type="caution">
    <text evidence="2">The sequence shown here is derived from an EMBL/GenBank/DDBJ whole genome shotgun (WGS) entry which is preliminary data.</text>
</comment>
<accession>A0A9D5JTK1</accession>
<dbReference type="InterPro" id="IPR000685">
    <property type="entry name" value="RuBisCO_lsu_C"/>
</dbReference>
<dbReference type="CDD" id="cd08210">
    <property type="entry name" value="RLP_RrRLP"/>
    <property type="match status" value="1"/>
</dbReference>
<dbReference type="SUPFAM" id="SSF54966">
    <property type="entry name" value="RuBisCO, large subunit, small (N-terminal) domain"/>
    <property type="match status" value="1"/>
</dbReference>
<name>A0A9D5JTK1_9BACT</name>
<feature type="domain" description="Ribulose bisphosphate carboxylase large subunit C-terminal" evidence="1">
    <location>
        <begin position="118"/>
        <end position="355"/>
    </location>
</feature>
<dbReference type="SUPFAM" id="SSF51649">
    <property type="entry name" value="RuBisCo, C-terminal domain"/>
    <property type="match status" value="1"/>
</dbReference>
<evidence type="ECO:0000313" key="3">
    <source>
        <dbReference type="Proteomes" id="UP000649604"/>
    </source>
</evidence>
<dbReference type="SFLD" id="SFLDF00158">
    <property type="entry name" value="5-methylthio-D-ribulose_1-phos"/>
    <property type="match status" value="1"/>
</dbReference>
<dbReference type="InterPro" id="IPR036376">
    <property type="entry name" value="RuBisCO_lsu_C_sf"/>
</dbReference>
<dbReference type="Pfam" id="PF00016">
    <property type="entry name" value="RuBisCO_large"/>
    <property type="match status" value="1"/>
</dbReference>
<dbReference type="SFLD" id="SFLDS00014">
    <property type="entry name" value="RuBisCO"/>
    <property type="match status" value="1"/>
</dbReference>
<reference evidence="2" key="1">
    <citation type="submission" date="2019-11" db="EMBL/GenBank/DDBJ databases">
        <title>Microbial mats filling the niche in hypersaline microbial mats.</title>
        <authorList>
            <person name="Wong H.L."/>
            <person name="Macleod F.I."/>
            <person name="White R.A. III"/>
            <person name="Burns B.P."/>
        </authorList>
    </citation>
    <scope>NUCLEOTIDE SEQUENCE</scope>
    <source>
        <strain evidence="2">Rbin_158</strain>
    </source>
</reference>
<evidence type="ECO:0000259" key="1">
    <source>
        <dbReference type="Pfam" id="PF00016"/>
    </source>
</evidence>
<dbReference type="EMBL" id="WJJP01000068">
    <property type="protein sequence ID" value="MBD3323396.1"/>
    <property type="molecule type" value="Genomic_DNA"/>
</dbReference>
<evidence type="ECO:0000313" key="2">
    <source>
        <dbReference type="EMBL" id="MBD3323396.1"/>
    </source>
</evidence>
<dbReference type="Proteomes" id="UP000649604">
    <property type="component" value="Unassembled WGS sequence"/>
</dbReference>
<dbReference type="PANTHER" id="PTHR42704:SF17">
    <property type="entry name" value="RIBULOSE BISPHOSPHATE CARBOXYLASE LARGE CHAIN"/>
    <property type="match status" value="1"/>
</dbReference>
<dbReference type="Gene3D" id="3.20.20.110">
    <property type="entry name" value="Ribulose bisphosphate carboxylase, large subunit, C-terminal domain"/>
    <property type="match status" value="1"/>
</dbReference>
<dbReference type="InterPro" id="IPR036422">
    <property type="entry name" value="RuBisCO_lsu_N_sf"/>
</dbReference>
<dbReference type="InterPro" id="IPR033966">
    <property type="entry name" value="RuBisCO"/>
</dbReference>
<proteinExistence type="predicted"/>
<organism evidence="2 3">
    <name type="scientific">candidate division KSB3 bacterium</name>
    <dbReference type="NCBI Taxonomy" id="2044937"/>
    <lineage>
        <taxon>Bacteria</taxon>
        <taxon>candidate division KSB3</taxon>
    </lineage>
</organism>
<dbReference type="Gene3D" id="3.30.70.150">
    <property type="entry name" value="RuBisCO large subunit, N-terminal domain"/>
    <property type="match status" value="1"/>
</dbReference>
<dbReference type="SFLD" id="SFLDG00301">
    <property type="entry name" value="RuBisCO-like_proteins"/>
    <property type="match status" value="1"/>
</dbReference>
<dbReference type="GO" id="GO:0016984">
    <property type="term" value="F:ribulose-bisphosphate carboxylase activity"/>
    <property type="evidence" value="ECO:0007669"/>
    <property type="project" value="InterPro"/>
</dbReference>
<sequence length="374" mass="40671">MTRGDRFYVIYHIRGDEATALAKAKAICLEQTVELGDELVPDGIIREWIVGQIERFSLVQDGLFAAKIGYAVETSAFELPQLLNVIFGNTSIKAGIRVEQLELPDSLLRTFPGPRFGVRGLRNILGVDEKPLLCTALKPMGKSAVEIAELAYAFALGGIDVIKDDHGLTDQPFCPYRDRVQACVEAIARANRETGKRCFYVPNVTAPALEIAERVSFAQQTGAGGILIAPGLTGFDTMRVLAENESVNLPIFSHPAFLGSLVTSPENGLSHSVLFGQLQRLAGADVSIYPNYGGRFGFTRDECQQISASCLSRMGHYPAIFPSPGGGMTMEKVPDMLALYGHDVMFLMGGGLYGRSPDLADNVRYFLSLVGREE</sequence>
<dbReference type="AlphaFoldDB" id="A0A9D5JTK1"/>
<protein>
    <submittedName>
        <fullName evidence="2">Ribulose 1,5-bisphosphate carboxylase large subunit</fullName>
    </submittedName>
</protein>
<dbReference type="PANTHER" id="PTHR42704">
    <property type="entry name" value="RIBULOSE BISPHOSPHATE CARBOXYLASE"/>
    <property type="match status" value="1"/>
</dbReference>